<evidence type="ECO:0000256" key="5">
    <source>
        <dbReference type="ARBA" id="ARBA00023136"/>
    </source>
</evidence>
<keyword evidence="3 7" id="KW-0812">Transmembrane</keyword>
<feature type="transmembrane region" description="Helical" evidence="7">
    <location>
        <begin position="110"/>
        <end position="129"/>
    </location>
</feature>
<keyword evidence="4 7" id="KW-1133">Transmembrane helix</keyword>
<feature type="compositionally biased region" description="Low complexity" evidence="6">
    <location>
        <begin position="410"/>
        <end position="424"/>
    </location>
</feature>
<reference evidence="8" key="1">
    <citation type="journal article" date="2021" name="Nat. Microbiol.">
        <title>Cocultivation of an ultrasmall environmental parasitic bacterium with lytic ability against bacteria associated with wastewater foams.</title>
        <authorList>
            <person name="Batinovic S."/>
            <person name="Rose J.J.A."/>
            <person name="Ratcliffe J."/>
            <person name="Seviour R.J."/>
            <person name="Petrovski S."/>
        </authorList>
    </citation>
    <scope>NUCLEOTIDE SEQUENCE</scope>
    <source>
        <strain evidence="8">CON9</strain>
    </source>
</reference>
<feature type="transmembrane region" description="Helical" evidence="7">
    <location>
        <begin position="372"/>
        <end position="393"/>
    </location>
</feature>
<organism evidence="8 9">
    <name type="scientific">Gordonia pseudamarae</name>
    <dbReference type="NCBI Taxonomy" id="2831662"/>
    <lineage>
        <taxon>Bacteria</taxon>
        <taxon>Bacillati</taxon>
        <taxon>Actinomycetota</taxon>
        <taxon>Actinomycetes</taxon>
        <taxon>Mycobacteriales</taxon>
        <taxon>Gordoniaceae</taxon>
        <taxon>Gordonia</taxon>
    </lineage>
</organism>
<feature type="transmembrane region" description="Helical" evidence="7">
    <location>
        <begin position="46"/>
        <end position="68"/>
    </location>
</feature>
<keyword evidence="2" id="KW-1003">Cell membrane</keyword>
<sequence length="432" mass="43678">MPETSQRSIAASVGWVTAGSMVANICAYLVHVPAGRWLGASAYGEFAVLMAAMLVLAVPAMALQAVVARDVVHGRSIPELVRLTALVTAVVAALMVPAVPLFMWLADTGFTTTVAGLAAAPVLVLIAGAQGVLQGGRAFPALATVLAGVGVLRSVPVVIALAFGAGAGTGLAAGTVGAAVAAGAAWCVVRVGQPPSTSPRPGDRGTGAVSVIRASQVQFVLVVAVSLDLLVSRGVLGADDAGVYALGAVATKAAFWLPQAIGVVFYPALADPTTSRRSLGRALRVVALVGAVLTVGAGVVGPLVPLVFSDEYRPLVPILWIFAFTGSTSAVLQVALLWAIARDRTRVALFTWTALAAEGILIVTVADSVVGLALVAASSATVATLATVLWVWWAHPGRVDPCPATDPDQARSSARSSTAAGSPSDGSRRHSQ</sequence>
<feature type="transmembrane region" description="Helical" evidence="7">
    <location>
        <begin position="318"/>
        <end position="340"/>
    </location>
</feature>
<evidence type="ECO:0000256" key="4">
    <source>
        <dbReference type="ARBA" id="ARBA00022989"/>
    </source>
</evidence>
<dbReference type="Proteomes" id="UP001059836">
    <property type="component" value="Chromosome"/>
</dbReference>
<dbReference type="InterPro" id="IPR050833">
    <property type="entry name" value="Poly_Biosynth_Transport"/>
</dbReference>
<dbReference type="EMBL" id="CP045809">
    <property type="protein sequence ID" value="QHN36833.1"/>
    <property type="molecule type" value="Genomic_DNA"/>
</dbReference>
<dbReference type="PANTHER" id="PTHR30250:SF11">
    <property type="entry name" value="O-ANTIGEN TRANSPORTER-RELATED"/>
    <property type="match status" value="1"/>
</dbReference>
<accession>A0ABX6ILN5</accession>
<feature type="transmembrane region" description="Helical" evidence="7">
    <location>
        <begin position="80"/>
        <end position="104"/>
    </location>
</feature>
<keyword evidence="5 7" id="KW-0472">Membrane</keyword>
<comment type="subcellular location">
    <subcellularLocation>
        <location evidence="1">Cell membrane</location>
        <topology evidence="1">Multi-pass membrane protein</topology>
    </subcellularLocation>
</comment>
<evidence type="ECO:0000256" key="2">
    <source>
        <dbReference type="ARBA" id="ARBA00022475"/>
    </source>
</evidence>
<feature type="transmembrane region" description="Helical" evidence="7">
    <location>
        <begin position="347"/>
        <end position="366"/>
    </location>
</feature>
<feature type="transmembrane region" description="Helical" evidence="7">
    <location>
        <begin position="171"/>
        <end position="189"/>
    </location>
</feature>
<dbReference type="PANTHER" id="PTHR30250">
    <property type="entry name" value="PST FAMILY PREDICTED COLANIC ACID TRANSPORTER"/>
    <property type="match status" value="1"/>
</dbReference>
<keyword evidence="9" id="KW-1185">Reference proteome</keyword>
<feature type="transmembrane region" description="Helical" evidence="7">
    <location>
        <begin position="243"/>
        <end position="270"/>
    </location>
</feature>
<feature type="region of interest" description="Disordered" evidence="6">
    <location>
        <begin position="402"/>
        <end position="432"/>
    </location>
</feature>
<feature type="transmembrane region" description="Helical" evidence="7">
    <location>
        <begin position="282"/>
        <end position="306"/>
    </location>
</feature>
<evidence type="ECO:0000256" key="7">
    <source>
        <dbReference type="SAM" id="Phobius"/>
    </source>
</evidence>
<protein>
    <submittedName>
        <fullName evidence="8">Oligosaccharide flippase family protein</fullName>
    </submittedName>
</protein>
<evidence type="ECO:0000313" key="9">
    <source>
        <dbReference type="Proteomes" id="UP001059836"/>
    </source>
</evidence>
<evidence type="ECO:0000256" key="6">
    <source>
        <dbReference type="SAM" id="MobiDB-lite"/>
    </source>
</evidence>
<gene>
    <name evidence="8" type="ORF">GII31_19990</name>
</gene>
<feature type="transmembrane region" description="Helical" evidence="7">
    <location>
        <begin position="141"/>
        <end position="165"/>
    </location>
</feature>
<evidence type="ECO:0000313" key="8">
    <source>
        <dbReference type="EMBL" id="QHN36833.1"/>
    </source>
</evidence>
<feature type="transmembrane region" description="Helical" evidence="7">
    <location>
        <begin position="210"/>
        <end position="231"/>
    </location>
</feature>
<proteinExistence type="predicted"/>
<dbReference type="RefSeq" id="WP_213245106.1">
    <property type="nucleotide sequence ID" value="NZ_CP045806.1"/>
</dbReference>
<name>A0ABX6ILN5_9ACTN</name>
<evidence type="ECO:0000256" key="3">
    <source>
        <dbReference type="ARBA" id="ARBA00022692"/>
    </source>
</evidence>
<evidence type="ECO:0000256" key="1">
    <source>
        <dbReference type="ARBA" id="ARBA00004651"/>
    </source>
</evidence>
<feature type="transmembrane region" description="Helical" evidence="7">
    <location>
        <begin position="12"/>
        <end position="34"/>
    </location>
</feature>